<gene>
    <name evidence="3" type="ORF">BGZ65_002318</name>
</gene>
<feature type="transmembrane region" description="Helical" evidence="2">
    <location>
        <begin position="687"/>
        <end position="710"/>
    </location>
</feature>
<feature type="non-terminal residue" evidence="3">
    <location>
        <position position="1"/>
    </location>
</feature>
<evidence type="ECO:0000313" key="3">
    <source>
        <dbReference type="EMBL" id="KAF9936514.1"/>
    </source>
</evidence>
<dbReference type="OrthoDB" id="2372657at2759"/>
<keyword evidence="2" id="KW-1133">Transmembrane helix</keyword>
<keyword evidence="2" id="KW-0812">Transmembrane</keyword>
<name>A0A9P6ILJ4_9FUNG</name>
<evidence type="ECO:0000256" key="2">
    <source>
        <dbReference type="SAM" id="Phobius"/>
    </source>
</evidence>
<evidence type="ECO:0000313" key="4">
    <source>
        <dbReference type="Proteomes" id="UP000749646"/>
    </source>
</evidence>
<keyword evidence="4" id="KW-1185">Reference proteome</keyword>
<proteinExistence type="predicted"/>
<feature type="region of interest" description="Disordered" evidence="1">
    <location>
        <begin position="151"/>
        <end position="180"/>
    </location>
</feature>
<keyword evidence="2" id="KW-0472">Membrane</keyword>
<feature type="transmembrane region" description="Helical" evidence="2">
    <location>
        <begin position="730"/>
        <end position="750"/>
    </location>
</feature>
<accession>A0A9P6ILJ4</accession>
<evidence type="ECO:0000256" key="1">
    <source>
        <dbReference type="SAM" id="MobiDB-lite"/>
    </source>
</evidence>
<comment type="caution">
    <text evidence="3">The sequence shown here is derived from an EMBL/GenBank/DDBJ whole genome shotgun (WGS) entry which is preliminary data.</text>
</comment>
<dbReference type="Proteomes" id="UP000749646">
    <property type="component" value="Unassembled WGS sequence"/>
</dbReference>
<dbReference type="EMBL" id="JAAAHW010009766">
    <property type="protein sequence ID" value="KAF9936514.1"/>
    <property type="molecule type" value="Genomic_DNA"/>
</dbReference>
<protein>
    <submittedName>
        <fullName evidence="3">Uncharacterized protein</fullName>
    </submittedName>
</protein>
<reference evidence="3" key="1">
    <citation type="journal article" date="2020" name="Fungal Divers.">
        <title>Resolving the Mortierellaceae phylogeny through synthesis of multi-gene phylogenetics and phylogenomics.</title>
        <authorList>
            <person name="Vandepol N."/>
            <person name="Liber J."/>
            <person name="Desiro A."/>
            <person name="Na H."/>
            <person name="Kennedy M."/>
            <person name="Barry K."/>
            <person name="Grigoriev I.V."/>
            <person name="Miller A.N."/>
            <person name="O'Donnell K."/>
            <person name="Stajich J.E."/>
            <person name="Bonito G."/>
        </authorList>
    </citation>
    <scope>NUCLEOTIDE SEQUENCE</scope>
    <source>
        <strain evidence="3">MES-2147</strain>
    </source>
</reference>
<sequence length="761" mass="86644">MAISPDESIVALARDDTLATYYASSGIEISVRKYSGHKVEHIAFNGQSNQLFVVVRRTMSLKLGSRLLDPLQLKSQVKTNPVPIPIIGKTILAILPEARFKNKELIFEADGSKIRCYALHEPIDPDIATTPGTLVKRTTVFRLPTENRQKVYPKVGSQDDHKNEANMKTNQEDQEGSKEDKQYKLRIKAHNELFPDGDGLMYWVPRVELVEESQGYKKVIFSFVPEPWMRISTMDASYPDILVSAYFLPGGTRFVVTGIQTLQIWSFPTDKYHNFSLDFIWSHPRMIDDANSKAYGKAFKSERVGECYHFISAPKIYLYETSGNLVANFGQKDDVVISAESGDNTFIYCARSIHLLAAAYAYSKKESKRTSRNTSQGAKLTFEDYAEAIARFTRGHINRQLSAQDFNQQSTVEESLSWRNDLATSPKTNPTSVTSKFIDHLSQRRAVLTLLTLLLDRQDFKNANLVFVEGLLGSDDVRWVPHADMTLNPINLAIEIKDEQLLQILINYCINCTKKYHPAYMAPVEQCLAELLEQYPDTVANVFRWTSYIPVLNHAYVWSHAIGTSAKFQDLLSTGGSKTNSINIHDDESEVFTLRSQLPIATASKSFFFNGHGNLNHGSDTRFPRHEKEQATRKNQSHKIYVSPFQFRPITAQESIFVQIAGKDFFENPAVVATLRFRWNKYGMHYWLLRFSLVFLFFILVLVITAKQIAVSSVSNPTADDIAARYMPEWRPVFIVTIVTGLLLIAYELMQMKYSRFQYFG</sequence>
<organism evidence="3 4">
    <name type="scientific">Modicella reniformis</name>
    <dbReference type="NCBI Taxonomy" id="1440133"/>
    <lineage>
        <taxon>Eukaryota</taxon>
        <taxon>Fungi</taxon>
        <taxon>Fungi incertae sedis</taxon>
        <taxon>Mucoromycota</taxon>
        <taxon>Mortierellomycotina</taxon>
        <taxon>Mortierellomycetes</taxon>
        <taxon>Mortierellales</taxon>
        <taxon>Mortierellaceae</taxon>
        <taxon>Modicella</taxon>
    </lineage>
</organism>
<dbReference type="AlphaFoldDB" id="A0A9P6ILJ4"/>